<sequence length="223" mass="24851">MNPLNILRDSLYFFRRHLVSIAKLCLPLVLLEALCTQLLYGQLGDQASPAYGLLVGMLFYPLYSAALILYLDARSQGHEPLKRNLLAMAVRLWPTFALMVMLSSLLIMAGIALFILPGIWVMINLAFSEFLVVLRGQQPIAAMRGSFQMANGHFWVVLACMLGVLAPLWLVDGLTLALLPDPRNPALELLFNTLSSFLQLFSTVVIYRLFMLISEPAVEPSQP</sequence>
<dbReference type="Proteomes" id="UP001148203">
    <property type="component" value="Unassembled WGS sequence"/>
</dbReference>
<keyword evidence="1" id="KW-1133">Transmembrane helix</keyword>
<keyword evidence="1" id="KW-0812">Transmembrane</keyword>
<protein>
    <submittedName>
        <fullName evidence="2">Uncharacterized protein</fullName>
    </submittedName>
</protein>
<comment type="caution">
    <text evidence="2">The sequence shown here is derived from an EMBL/GenBank/DDBJ whole genome shotgun (WGS) entry which is preliminary data.</text>
</comment>
<evidence type="ECO:0000256" key="1">
    <source>
        <dbReference type="SAM" id="Phobius"/>
    </source>
</evidence>
<dbReference type="Pfam" id="PF06790">
    <property type="entry name" value="UPF0259"/>
    <property type="match status" value="1"/>
</dbReference>
<evidence type="ECO:0000313" key="2">
    <source>
        <dbReference type="EMBL" id="MDD0989602.1"/>
    </source>
</evidence>
<feature type="transmembrane region" description="Helical" evidence="1">
    <location>
        <begin position="85"/>
        <end position="108"/>
    </location>
</feature>
<reference evidence="2 3" key="1">
    <citation type="submission" date="2022-05" db="EMBL/GenBank/DDBJ databases">
        <title>Novel Pseudomonas spp. Isolated from a Rainbow Trout Aquaculture Facility.</title>
        <authorList>
            <person name="Testerman T."/>
            <person name="Graf J."/>
        </authorList>
    </citation>
    <scope>NUCLEOTIDE SEQUENCE [LARGE SCALE GENOMIC DNA]</scope>
    <source>
        <strain evidence="2 3">ID681</strain>
    </source>
</reference>
<feature type="transmembrane region" description="Helical" evidence="1">
    <location>
        <begin position="114"/>
        <end position="134"/>
    </location>
</feature>
<keyword evidence="3" id="KW-1185">Reference proteome</keyword>
<organism evidence="2 3">
    <name type="scientific">Pseudomonas fontis</name>
    <dbReference type="NCBI Taxonomy" id="2942633"/>
    <lineage>
        <taxon>Bacteria</taxon>
        <taxon>Pseudomonadati</taxon>
        <taxon>Pseudomonadota</taxon>
        <taxon>Gammaproteobacteria</taxon>
        <taxon>Pseudomonadales</taxon>
        <taxon>Pseudomonadaceae</taxon>
        <taxon>Pseudomonas</taxon>
    </lineage>
</organism>
<accession>A0ABT5NN67</accession>
<proteinExistence type="predicted"/>
<dbReference type="RefSeq" id="WP_273909596.1">
    <property type="nucleotide sequence ID" value="NZ_JAMDGX010000016.1"/>
</dbReference>
<dbReference type="EMBL" id="JAMDGY010000011">
    <property type="protein sequence ID" value="MDD0989602.1"/>
    <property type="molecule type" value="Genomic_DNA"/>
</dbReference>
<feature type="transmembrane region" description="Helical" evidence="1">
    <location>
        <begin position="154"/>
        <end position="177"/>
    </location>
</feature>
<keyword evidence="1" id="KW-0472">Membrane</keyword>
<feature type="transmembrane region" description="Helical" evidence="1">
    <location>
        <begin position="52"/>
        <end position="73"/>
    </location>
</feature>
<feature type="transmembrane region" description="Helical" evidence="1">
    <location>
        <begin position="21"/>
        <end position="40"/>
    </location>
</feature>
<feature type="transmembrane region" description="Helical" evidence="1">
    <location>
        <begin position="189"/>
        <end position="210"/>
    </location>
</feature>
<gene>
    <name evidence="2" type="ORF">M5G11_03555</name>
</gene>
<name>A0ABT5NN67_9PSED</name>
<evidence type="ECO:0000313" key="3">
    <source>
        <dbReference type="Proteomes" id="UP001148203"/>
    </source>
</evidence>